<dbReference type="Gene3D" id="3.40.50.450">
    <property type="match status" value="1"/>
</dbReference>
<dbReference type="InterPro" id="IPR052341">
    <property type="entry name" value="LOG_family_nucleotidases"/>
</dbReference>
<dbReference type="NCBIfam" id="TIGR00730">
    <property type="entry name" value="Rossman fold protein, TIGR00730 family"/>
    <property type="match status" value="1"/>
</dbReference>
<keyword evidence="1" id="KW-1133">Transmembrane helix</keyword>
<dbReference type="Pfam" id="PF03641">
    <property type="entry name" value="Lysine_decarbox"/>
    <property type="match status" value="1"/>
</dbReference>
<feature type="transmembrane region" description="Helical" evidence="1">
    <location>
        <begin position="172"/>
        <end position="191"/>
    </location>
</feature>
<evidence type="ECO:0008006" key="3">
    <source>
        <dbReference type="Google" id="ProtNLM"/>
    </source>
</evidence>
<keyword evidence="1" id="KW-0472">Membrane</keyword>
<evidence type="ECO:0000256" key="1">
    <source>
        <dbReference type="SAM" id="Phobius"/>
    </source>
</evidence>
<dbReference type="PANTHER" id="PTHR43393">
    <property type="entry name" value="CYTOKININ RIBOSIDE 5'-MONOPHOSPHATE PHOSPHORIBOHYDROLASE"/>
    <property type="match status" value="1"/>
</dbReference>
<organism evidence="2">
    <name type="scientific">marine metagenome</name>
    <dbReference type="NCBI Taxonomy" id="408172"/>
    <lineage>
        <taxon>unclassified sequences</taxon>
        <taxon>metagenomes</taxon>
        <taxon>ecological metagenomes</taxon>
    </lineage>
</organism>
<protein>
    <recommendedName>
        <fullName evidence="3">Lysine decarboxylase</fullName>
    </recommendedName>
</protein>
<accession>A0A381RIG7</accession>
<dbReference type="GO" id="GO:0009691">
    <property type="term" value="P:cytokinin biosynthetic process"/>
    <property type="evidence" value="ECO:0007669"/>
    <property type="project" value="InterPro"/>
</dbReference>
<dbReference type="PANTHER" id="PTHR43393:SF3">
    <property type="entry name" value="LYSINE DECARBOXYLASE-LIKE PROTEIN"/>
    <property type="match status" value="1"/>
</dbReference>
<sequence>MSKILTKDRFYYDPEFVGSPDGRTIRIMSEYYGPLRRLRRKKVADTIVFFGSARIKSRADAKKALVNAGKNGNTKSLNRLKKDLEMAQYYEDARTLAGQFTKWSKGLKGTKRRYIICSGGGPGIMEASNRGAREAGGISVGLTISLPEEQSGNPWITDDLDLKFHYFFMRKFWFLYLAKALVVWPGGFGTLDELMELLTLIQTEKIKKRVPIVLYGKEFWENVVNWDYLVEIGTISNDDLELFHISDSKKDTFNYVTSFIEKHHLKGPNF</sequence>
<gene>
    <name evidence="2" type="ORF">METZ01_LOCUS44469</name>
</gene>
<dbReference type="InterPro" id="IPR031100">
    <property type="entry name" value="LOG_fam"/>
</dbReference>
<keyword evidence="1" id="KW-0812">Transmembrane</keyword>
<reference evidence="2" key="1">
    <citation type="submission" date="2018-05" db="EMBL/GenBank/DDBJ databases">
        <authorList>
            <person name="Lanie J.A."/>
            <person name="Ng W.-L."/>
            <person name="Kazmierczak K.M."/>
            <person name="Andrzejewski T.M."/>
            <person name="Davidsen T.M."/>
            <person name="Wayne K.J."/>
            <person name="Tettelin H."/>
            <person name="Glass J.I."/>
            <person name="Rusch D."/>
            <person name="Podicherti R."/>
            <person name="Tsui H.-C.T."/>
            <person name="Winkler M.E."/>
        </authorList>
    </citation>
    <scope>NUCLEOTIDE SEQUENCE</scope>
</reference>
<proteinExistence type="predicted"/>
<dbReference type="AlphaFoldDB" id="A0A381RIG7"/>
<dbReference type="SUPFAM" id="SSF102405">
    <property type="entry name" value="MCP/YpsA-like"/>
    <property type="match status" value="1"/>
</dbReference>
<dbReference type="InterPro" id="IPR005269">
    <property type="entry name" value="LOG"/>
</dbReference>
<dbReference type="GO" id="GO:0016787">
    <property type="term" value="F:hydrolase activity"/>
    <property type="evidence" value="ECO:0007669"/>
    <property type="project" value="InterPro"/>
</dbReference>
<evidence type="ECO:0000313" key="2">
    <source>
        <dbReference type="EMBL" id="SUZ91615.1"/>
    </source>
</evidence>
<dbReference type="GO" id="GO:0005829">
    <property type="term" value="C:cytosol"/>
    <property type="evidence" value="ECO:0007669"/>
    <property type="project" value="TreeGrafter"/>
</dbReference>
<dbReference type="EMBL" id="UINC01001989">
    <property type="protein sequence ID" value="SUZ91615.1"/>
    <property type="molecule type" value="Genomic_DNA"/>
</dbReference>
<name>A0A381RIG7_9ZZZZ</name>